<dbReference type="HAMAP" id="MF_00109">
    <property type="entry name" value="Shikimate_kinase"/>
    <property type="match status" value="1"/>
</dbReference>
<dbReference type="GO" id="GO:0000287">
    <property type="term" value="F:magnesium ion binding"/>
    <property type="evidence" value="ECO:0007669"/>
    <property type="project" value="UniProtKB-UniRule"/>
</dbReference>
<dbReference type="SUPFAM" id="SSF52540">
    <property type="entry name" value="P-loop containing nucleoside triphosphate hydrolases"/>
    <property type="match status" value="1"/>
</dbReference>
<protein>
    <recommendedName>
        <fullName evidence="7">Shikimate kinase</fullName>
        <shortName evidence="7">SK</shortName>
        <ecNumber evidence="7">2.7.1.71</ecNumber>
    </recommendedName>
</protein>
<dbReference type="Proteomes" id="UP000593915">
    <property type="component" value="Chromosome"/>
</dbReference>
<evidence type="ECO:0000313" key="8">
    <source>
        <dbReference type="EMBL" id="QOW61106.1"/>
    </source>
</evidence>
<proteinExistence type="inferred from homology"/>
<keyword evidence="6 7" id="KW-0057">Aromatic amino acid biosynthesis</keyword>
<comment type="similarity">
    <text evidence="7">Belongs to the shikimate kinase family.</text>
</comment>
<comment type="subcellular location">
    <subcellularLocation>
        <location evidence="7">Cytoplasm</location>
    </subcellularLocation>
</comment>
<dbReference type="Pfam" id="PF01202">
    <property type="entry name" value="SKI"/>
    <property type="match status" value="1"/>
</dbReference>
<dbReference type="UniPathway" id="UPA00053">
    <property type="reaction ID" value="UER00088"/>
</dbReference>
<dbReference type="EC" id="2.7.1.71" evidence="7"/>
<dbReference type="GO" id="GO:0004765">
    <property type="term" value="F:shikimate kinase activity"/>
    <property type="evidence" value="ECO:0007669"/>
    <property type="project" value="UniProtKB-UniRule"/>
</dbReference>
<keyword evidence="1 7" id="KW-0028">Amino-acid biosynthesis</keyword>
<sequence>MLFIVGMSRAGKTETGKTLAKKCGAFFFDTDAELEKKYGLKISGIYNNLGEKKFRIAEFDILKEISIHCADKSSVICTGGGIAENSDAVEFLKNSKRTVLLDTDIEIIFERIKKEVSSGKGYPKFLGKNPTEEKAKNILYSIYNKRIKIYKNISELIFKSSDSLLSSVFLLNSFI</sequence>
<dbReference type="CDD" id="cd00464">
    <property type="entry name" value="SK"/>
    <property type="match status" value="1"/>
</dbReference>
<dbReference type="InterPro" id="IPR000623">
    <property type="entry name" value="Shikimate_kinase/TSH1"/>
</dbReference>
<dbReference type="EMBL" id="CP061839">
    <property type="protein sequence ID" value="QOW61106.1"/>
    <property type="molecule type" value="Genomic_DNA"/>
</dbReference>
<dbReference type="InterPro" id="IPR027417">
    <property type="entry name" value="P-loop_NTPase"/>
</dbReference>
<evidence type="ECO:0000256" key="4">
    <source>
        <dbReference type="ARBA" id="ARBA00022777"/>
    </source>
</evidence>
<dbReference type="AlphaFoldDB" id="A0A7S6WPU9"/>
<keyword evidence="4 7" id="KW-0418">Kinase</keyword>
<evidence type="ECO:0000256" key="7">
    <source>
        <dbReference type="HAMAP-Rule" id="MF_00109"/>
    </source>
</evidence>
<accession>A0A7S6WPU9</accession>
<feature type="binding site" evidence="7">
    <location>
        <position position="31"/>
    </location>
    <ligand>
        <name>substrate</name>
    </ligand>
</feature>
<dbReference type="GO" id="GO:0008652">
    <property type="term" value="P:amino acid biosynthetic process"/>
    <property type="evidence" value="ECO:0007669"/>
    <property type="project" value="UniProtKB-KW"/>
</dbReference>
<gene>
    <name evidence="7" type="primary">aroK</name>
    <name evidence="8" type="ORF">IFE08_01440</name>
</gene>
<feature type="binding site" evidence="7">
    <location>
        <position position="146"/>
    </location>
    <ligand>
        <name>substrate</name>
    </ligand>
</feature>
<keyword evidence="5 7" id="KW-0067">ATP-binding</keyword>
<dbReference type="PANTHER" id="PTHR21087:SF16">
    <property type="entry name" value="SHIKIMATE KINASE 1, CHLOROPLASTIC"/>
    <property type="match status" value="1"/>
</dbReference>
<keyword evidence="7" id="KW-0963">Cytoplasm</keyword>
<keyword evidence="7" id="KW-0460">Magnesium</keyword>
<feature type="binding site" evidence="7">
    <location>
        <position position="13"/>
    </location>
    <ligand>
        <name>Mg(2+)</name>
        <dbReference type="ChEBI" id="CHEBI:18420"/>
    </ligand>
</feature>
<comment type="caution">
    <text evidence="7">Lacks conserved residue(s) required for the propagation of feature annotation.</text>
</comment>
<dbReference type="GO" id="GO:0005524">
    <property type="term" value="F:ATP binding"/>
    <property type="evidence" value="ECO:0007669"/>
    <property type="project" value="UniProtKB-UniRule"/>
</dbReference>
<organism evidence="8 9">
    <name type="scientific">Treponema pedis</name>
    <dbReference type="NCBI Taxonomy" id="409322"/>
    <lineage>
        <taxon>Bacteria</taxon>
        <taxon>Pseudomonadati</taxon>
        <taxon>Spirochaetota</taxon>
        <taxon>Spirochaetia</taxon>
        <taxon>Spirochaetales</taxon>
        <taxon>Treponemataceae</taxon>
        <taxon>Treponema</taxon>
    </lineage>
</organism>
<feature type="binding site" evidence="7">
    <location>
        <position position="80"/>
    </location>
    <ligand>
        <name>substrate</name>
    </ligand>
</feature>
<keyword evidence="2 7" id="KW-0808">Transferase</keyword>
<feature type="binding site" evidence="7">
    <location>
        <begin position="9"/>
        <end position="14"/>
    </location>
    <ligand>
        <name>ATP</name>
        <dbReference type="ChEBI" id="CHEBI:30616"/>
    </ligand>
</feature>
<comment type="subunit">
    <text evidence="7">Monomer.</text>
</comment>
<evidence type="ECO:0000256" key="2">
    <source>
        <dbReference type="ARBA" id="ARBA00022679"/>
    </source>
</evidence>
<evidence type="ECO:0000256" key="1">
    <source>
        <dbReference type="ARBA" id="ARBA00022605"/>
    </source>
</evidence>
<dbReference type="InterPro" id="IPR031322">
    <property type="entry name" value="Shikimate/glucono_kinase"/>
</dbReference>
<dbReference type="PRINTS" id="PR01100">
    <property type="entry name" value="SHIKIMTKNASE"/>
</dbReference>
<keyword evidence="7" id="KW-0479">Metal-binding</keyword>
<comment type="pathway">
    <text evidence="7">Metabolic intermediate biosynthesis; chorismate biosynthesis; chorismate from D-erythrose 4-phosphate and phosphoenolpyruvate: step 5/7.</text>
</comment>
<dbReference type="GO" id="GO:0009073">
    <property type="term" value="P:aromatic amino acid family biosynthetic process"/>
    <property type="evidence" value="ECO:0007669"/>
    <property type="project" value="UniProtKB-KW"/>
</dbReference>
<keyword evidence="3 7" id="KW-0547">Nucleotide-binding</keyword>
<reference evidence="8 9" key="1">
    <citation type="submission" date="2020-09" db="EMBL/GenBank/DDBJ databases">
        <title>Characterization of Treponema spp. from bovine digital dermatitis in Korea.</title>
        <authorList>
            <person name="Espiritu H.M."/>
            <person name="Cho Y.I."/>
            <person name="Mamuad L."/>
        </authorList>
    </citation>
    <scope>NUCLEOTIDE SEQUENCE [LARGE SCALE GENOMIC DNA]</scope>
    <source>
        <strain evidence="8 9">KS1</strain>
    </source>
</reference>
<evidence type="ECO:0000256" key="5">
    <source>
        <dbReference type="ARBA" id="ARBA00022840"/>
    </source>
</evidence>
<dbReference type="GO" id="GO:0005829">
    <property type="term" value="C:cytosol"/>
    <property type="evidence" value="ECO:0007669"/>
    <property type="project" value="TreeGrafter"/>
</dbReference>
<feature type="binding site" evidence="7">
    <location>
        <position position="120"/>
    </location>
    <ligand>
        <name>ATP</name>
        <dbReference type="ChEBI" id="CHEBI:30616"/>
    </ligand>
</feature>
<dbReference type="GO" id="GO:0009423">
    <property type="term" value="P:chorismate biosynthetic process"/>
    <property type="evidence" value="ECO:0007669"/>
    <property type="project" value="UniProtKB-UniRule"/>
</dbReference>
<name>A0A7S6WPU9_9SPIR</name>
<dbReference type="PANTHER" id="PTHR21087">
    <property type="entry name" value="SHIKIMATE KINASE"/>
    <property type="match status" value="1"/>
</dbReference>
<evidence type="ECO:0000256" key="6">
    <source>
        <dbReference type="ARBA" id="ARBA00023141"/>
    </source>
</evidence>
<comment type="catalytic activity">
    <reaction evidence="7">
        <text>shikimate + ATP = 3-phosphoshikimate + ADP + H(+)</text>
        <dbReference type="Rhea" id="RHEA:13121"/>
        <dbReference type="ChEBI" id="CHEBI:15378"/>
        <dbReference type="ChEBI" id="CHEBI:30616"/>
        <dbReference type="ChEBI" id="CHEBI:36208"/>
        <dbReference type="ChEBI" id="CHEBI:145989"/>
        <dbReference type="ChEBI" id="CHEBI:456216"/>
        <dbReference type="EC" id="2.7.1.71"/>
    </reaction>
</comment>
<feature type="binding site" evidence="7">
    <location>
        <position position="55"/>
    </location>
    <ligand>
        <name>substrate</name>
    </ligand>
</feature>
<evidence type="ECO:0000256" key="3">
    <source>
        <dbReference type="ARBA" id="ARBA00022741"/>
    </source>
</evidence>
<evidence type="ECO:0000313" key="9">
    <source>
        <dbReference type="Proteomes" id="UP000593915"/>
    </source>
</evidence>
<comment type="function">
    <text evidence="7">Catalyzes the specific phosphorylation of the 3-hydroxyl group of shikimic acid using ATP as a cosubstrate.</text>
</comment>
<dbReference type="Gene3D" id="3.40.50.300">
    <property type="entry name" value="P-loop containing nucleotide triphosphate hydrolases"/>
    <property type="match status" value="1"/>
</dbReference>
<dbReference type="RefSeq" id="WP_194076561.1">
    <property type="nucleotide sequence ID" value="NZ_CP061839.1"/>
</dbReference>
<comment type="cofactor">
    <cofactor evidence="7">
        <name>Mg(2+)</name>
        <dbReference type="ChEBI" id="CHEBI:18420"/>
    </cofactor>
    <text evidence="7">Binds 1 Mg(2+) ion per subunit.</text>
</comment>